<dbReference type="AlphaFoldDB" id="A0ABD1QKT3"/>
<organism evidence="2 3">
    <name type="scientific">Abeliophyllum distichum</name>
    <dbReference type="NCBI Taxonomy" id="126358"/>
    <lineage>
        <taxon>Eukaryota</taxon>
        <taxon>Viridiplantae</taxon>
        <taxon>Streptophyta</taxon>
        <taxon>Embryophyta</taxon>
        <taxon>Tracheophyta</taxon>
        <taxon>Spermatophyta</taxon>
        <taxon>Magnoliopsida</taxon>
        <taxon>eudicotyledons</taxon>
        <taxon>Gunneridae</taxon>
        <taxon>Pentapetalae</taxon>
        <taxon>asterids</taxon>
        <taxon>lamiids</taxon>
        <taxon>Lamiales</taxon>
        <taxon>Oleaceae</taxon>
        <taxon>Forsythieae</taxon>
        <taxon>Abeliophyllum</taxon>
    </lineage>
</organism>
<evidence type="ECO:0000313" key="3">
    <source>
        <dbReference type="Proteomes" id="UP001604336"/>
    </source>
</evidence>
<accession>A0ABD1QKT3</accession>
<sequence length="212" mass="23648">MHLVRGLVLAKELFNTIESFDGQCSEEEAKSKKLSEDLKAMSLEKVQLESNKRALQFKLDSAVAREADLKERYEIELKAVKESLKHARDQKRAAEVSQKRAEDAQKLAEERTLAAETAVATANNSLEAVAAEKDKLLVSARQEDLAQCLMTIGGEQLVERIMETHPEWEIFFLRQAPTDVPSSEAIPGDERDGVEDQTTLLVVKEGPQCVDP</sequence>
<feature type="coiled-coil region" evidence="1">
    <location>
        <begin position="24"/>
        <end position="104"/>
    </location>
</feature>
<keyword evidence="1" id="KW-0175">Coiled coil</keyword>
<evidence type="ECO:0000256" key="1">
    <source>
        <dbReference type="SAM" id="Coils"/>
    </source>
</evidence>
<dbReference type="Proteomes" id="UP001604336">
    <property type="component" value="Unassembled WGS sequence"/>
</dbReference>
<comment type="caution">
    <text evidence="2">The sequence shown here is derived from an EMBL/GenBank/DDBJ whole genome shotgun (WGS) entry which is preliminary data.</text>
</comment>
<name>A0ABD1QKT3_9LAMI</name>
<reference evidence="3" key="1">
    <citation type="submission" date="2024-07" db="EMBL/GenBank/DDBJ databases">
        <title>Two chromosome-level genome assemblies of Korean endemic species Abeliophyllum distichum and Forsythia ovata (Oleaceae).</title>
        <authorList>
            <person name="Jang H."/>
        </authorList>
    </citation>
    <scope>NUCLEOTIDE SEQUENCE [LARGE SCALE GENOMIC DNA]</scope>
</reference>
<proteinExistence type="predicted"/>
<evidence type="ECO:0000313" key="2">
    <source>
        <dbReference type="EMBL" id="KAL2475569.1"/>
    </source>
</evidence>
<gene>
    <name evidence="2" type="ORF">Adt_36305</name>
</gene>
<keyword evidence="3" id="KW-1185">Reference proteome</keyword>
<dbReference type="EMBL" id="JBFOLK010000011">
    <property type="protein sequence ID" value="KAL2475569.1"/>
    <property type="molecule type" value="Genomic_DNA"/>
</dbReference>
<protein>
    <submittedName>
        <fullName evidence="2">Uncharacterized protein</fullName>
    </submittedName>
</protein>